<sequence length="2050" mass="237443">MDEELLALEKIVYDSNFDDAIKILPASSHMKKYLEGTRLIETDPNSERLTQLLEQLSEANSEYYTKLQFRKLLKDYDSTENPEIITEINEKITNFNVDHPPPCEAQIEEAEKLPDTLKIEFPDLNEAAKNLKSFNNLTNEGKFSISINKTSDSVFKKFLTVNHLYRFKDLPERFVSYFQKTTDFTESACFTSMTKDQLNKIVSLEPKIWKNLHFLKSWISKEFFLKALSMKTEQKYEYFKFISGEIEQDPKFPPSFKSVIFFNIICLGYSLEIYDESWFIKYLSCHKTSKIYKTNTLDEQEQKEFSCFIINTSLSENTVIENYVKNLLERKGQIFDILSKHLIPDFLKKIKANIDLLKGEPIEKIDKKYLDNELLNAVYIEPCMDNPKEFTRKELVKFSMRIKNISRLLVRVLELNPKNYYLKKNKEITTDIVLDGLVAKYEFSYEFIEPPQVEIKKLFEFPQLSSKETGIFIIEFFGNGKHSRVLIKKGSLRYVTKPTASGHVIYILNEDNELCKNAGVYLDSRYYEAKGQDGRIDIPFAETAKTKTLILCNEDQAELVQKFSHMTENYSLHTVFFLHEEQVIRGRSVKLLIKPRILVNGIRAPNGIVKNAEVDIRFTFKNESPIAKSIRENGKTYKCFNNLEMPEGAKPIEILFDIPNNALEIKATLTVTITTIKGQEESFDSSYKQNLAEASVSESLFDAYLNYSDNTYFIEIKGKNGEPINNQRVEVKARHAYWNQEESQTLCTNSDGKIILGTLSGIINLSAKILYDENEESGRDWSIRNFREKIDYPKDIKLCEGDEFVLPIKSSDKNKEIEDIFWFYSIYGDVVGDGAEKFLKLDKENCTVSLGKIEVGNYEMVFKGTYDKIKISVVEGVHFGKNFILQDNSAVTTSRDYTAIGISKVLITKSEITAQVSGHFDEKSSVYALFFNYLTSSLISSAKSLSDLNEIFSTESFSFTSPQNIYLPSALLDQEYQYVLDRKKQAKFVGNMLDKPQVVLKRHFIKETITEVQEAQKGTELEKKTLGKTGAKKKKDRISTDSSAENEKTMHYVNFLCNPAVWMCTDVVDGKAKFKIPGVYSNVLFVAYNTSSYAYRIRCLNKSSQIKDLRYNQGLTQSIETFKCEFLNINDNLVISNLPTSSIEIVDTFDKFFTIRMSIQDNYGDYIDSSIWKAICHWDTMTFDEKINYYNSQSSHELHLFLYTRDKDFFNSFARPFLENKVNKDVVDKFLCGEDLEEFKSFSIMSTLNSLEKMLLGLSFKEKDPDFAMRIINILRSERDYQDENNDWIVKVIKSVLKIQDLIEIDYYGEEEHGGGGGGGEGGGDYRRRNVEGCAGVVEDEDEEGEEEGEEEKQKVIKSQKVKNDEDEEDDLVLEAREKVPTYYKKMGETSEYSETYYYDCRDKPENLSSSLYGDIGLSLLQEIPFFNPYLLDIAGPLIDFISLLSFCPLPFKAEKHQFETEGESWHMIAQSPSIVFYKTLSKAEFCPNSKIALSSKYSSKKNNYEQEKEVTQFIKQKIYTCKVVITNTSSKYVNLEIMIQIPQGSIALKPLESSKTYYKRLRPFSTSTIELRFYFPESGCYEHIPASVIMDKKIIAILDKKDLVVRESYDLSKLETFEDLVMSGRKDLVLEYMKTNNWNNKKSDYNLNSILWMCEDKDFWMEVIEMYRSKMIYNDELWYFGFMHCDKETVKDVLKKWGYPNSPVGCHFSSTLLTTQNEGFNHLEYDPLVNARAYRLANHPRIANTSLRKSYKLLLLYLVDKGILEDPDLLSICQYLIYQDRYQEAKEFYNKISLIPSKYKIKPGPMQIQYDYLTCYLDPENSEELANLYKDYPVSTWRKLFNDVTNIIKELECEDIPTPLNLEPSLNFEIKNNILEMVYENVDSCIVRIYEIDLEVLFSKNPFLFQDTQSFGYVKANEEIVMKLTGKNSSFDMEKYSGKNLLVEVDYKTYTVSKSHFSNLFVINCIERFGVIKVMDQCRNPKPAVYVKAFVKRKDGKVEFYKDGYTDVRGKFDYVSLNTDSLESIEKFSLLVVDDELGALIHEANAPPQ</sequence>
<accession>A0A1R2C278</accession>
<reference evidence="2 3" key="1">
    <citation type="submission" date="2016-11" db="EMBL/GenBank/DDBJ databases">
        <title>The macronuclear genome of Stentor coeruleus: a giant cell with tiny introns.</title>
        <authorList>
            <person name="Slabodnick M."/>
            <person name="Ruby J.G."/>
            <person name="Reiff S.B."/>
            <person name="Swart E.C."/>
            <person name="Gosai S."/>
            <person name="Prabakaran S."/>
            <person name="Witkowska E."/>
            <person name="Larue G.E."/>
            <person name="Fisher S."/>
            <person name="Freeman R.M."/>
            <person name="Gunawardena J."/>
            <person name="Chu W."/>
            <person name="Stover N.A."/>
            <person name="Gregory B.D."/>
            <person name="Nowacki M."/>
            <person name="Derisi J."/>
            <person name="Roy S.W."/>
            <person name="Marshall W.F."/>
            <person name="Sood P."/>
        </authorList>
    </citation>
    <scope>NUCLEOTIDE SEQUENCE [LARGE SCALE GENOMIC DNA]</scope>
    <source>
        <strain evidence="2">WM001</strain>
    </source>
</reference>
<dbReference type="Proteomes" id="UP000187209">
    <property type="component" value="Unassembled WGS sequence"/>
</dbReference>
<evidence type="ECO:0000313" key="3">
    <source>
        <dbReference type="Proteomes" id="UP000187209"/>
    </source>
</evidence>
<dbReference type="OrthoDB" id="17798at2759"/>
<evidence type="ECO:0000256" key="1">
    <source>
        <dbReference type="SAM" id="MobiDB-lite"/>
    </source>
</evidence>
<proteinExistence type="predicted"/>
<feature type="compositionally biased region" description="Acidic residues" evidence="1">
    <location>
        <begin position="1338"/>
        <end position="1351"/>
    </location>
</feature>
<organism evidence="2 3">
    <name type="scientific">Stentor coeruleus</name>
    <dbReference type="NCBI Taxonomy" id="5963"/>
    <lineage>
        <taxon>Eukaryota</taxon>
        <taxon>Sar</taxon>
        <taxon>Alveolata</taxon>
        <taxon>Ciliophora</taxon>
        <taxon>Postciliodesmatophora</taxon>
        <taxon>Heterotrichea</taxon>
        <taxon>Heterotrichida</taxon>
        <taxon>Stentoridae</taxon>
        <taxon>Stentor</taxon>
    </lineage>
</organism>
<dbReference type="EMBL" id="MPUH01000316">
    <property type="protein sequence ID" value="OMJ83080.1"/>
    <property type="molecule type" value="Genomic_DNA"/>
</dbReference>
<feature type="region of interest" description="Disordered" evidence="1">
    <location>
        <begin position="1337"/>
        <end position="1370"/>
    </location>
</feature>
<name>A0A1R2C278_9CILI</name>
<feature type="region of interest" description="Disordered" evidence="1">
    <location>
        <begin position="1023"/>
        <end position="1043"/>
    </location>
</feature>
<protein>
    <submittedName>
        <fullName evidence="2">Uncharacterized protein</fullName>
    </submittedName>
</protein>
<evidence type="ECO:0000313" key="2">
    <source>
        <dbReference type="EMBL" id="OMJ83080.1"/>
    </source>
</evidence>
<keyword evidence="3" id="KW-1185">Reference proteome</keyword>
<comment type="caution">
    <text evidence="2">The sequence shown here is derived from an EMBL/GenBank/DDBJ whole genome shotgun (WGS) entry which is preliminary data.</text>
</comment>
<gene>
    <name evidence="2" type="ORF">SteCoe_16060</name>
</gene>